<evidence type="ECO:0000313" key="3">
    <source>
        <dbReference type="Proteomes" id="UP000823928"/>
    </source>
</evidence>
<proteinExistence type="predicted"/>
<dbReference type="EMBL" id="DVIU01000024">
    <property type="protein sequence ID" value="HIS35226.1"/>
    <property type="molecule type" value="Genomic_DNA"/>
</dbReference>
<feature type="transmembrane region" description="Helical" evidence="1">
    <location>
        <begin position="24"/>
        <end position="56"/>
    </location>
</feature>
<keyword evidence="1" id="KW-0472">Membrane</keyword>
<keyword evidence="1" id="KW-0812">Transmembrane</keyword>
<protein>
    <submittedName>
        <fullName evidence="2">Uncharacterized protein</fullName>
    </submittedName>
</protein>
<comment type="caution">
    <text evidence="2">The sequence shown here is derived from an EMBL/GenBank/DDBJ whole genome shotgun (WGS) entry which is preliminary data.</text>
</comment>
<dbReference type="Proteomes" id="UP000823928">
    <property type="component" value="Unassembled WGS sequence"/>
</dbReference>
<evidence type="ECO:0000256" key="1">
    <source>
        <dbReference type="SAM" id="Phobius"/>
    </source>
</evidence>
<evidence type="ECO:0000313" key="2">
    <source>
        <dbReference type="EMBL" id="HIS35226.1"/>
    </source>
</evidence>
<name>A0A9D1JLS3_9BACT</name>
<reference evidence="2" key="2">
    <citation type="journal article" date="2021" name="PeerJ">
        <title>Extensive microbial diversity within the chicken gut microbiome revealed by metagenomics and culture.</title>
        <authorList>
            <person name="Gilroy R."/>
            <person name="Ravi A."/>
            <person name="Getino M."/>
            <person name="Pursley I."/>
            <person name="Horton D.L."/>
            <person name="Alikhan N.F."/>
            <person name="Baker D."/>
            <person name="Gharbi K."/>
            <person name="Hall N."/>
            <person name="Watson M."/>
            <person name="Adriaenssens E.M."/>
            <person name="Foster-Nyarko E."/>
            <person name="Jarju S."/>
            <person name="Secka A."/>
            <person name="Antonio M."/>
            <person name="Oren A."/>
            <person name="Chaudhuri R.R."/>
            <person name="La Ragione R."/>
            <person name="Hildebrand F."/>
            <person name="Pallen M.J."/>
        </authorList>
    </citation>
    <scope>NUCLEOTIDE SEQUENCE</scope>
    <source>
        <strain evidence="2">6276</strain>
    </source>
</reference>
<accession>A0A9D1JLS3</accession>
<sequence>MTHYLYPKNLKAKANLWLWGMKDFLILCILAVVSVILLVEFGWLIPAAVTLCFAFLTIRKEDMTVLDYIRYAVKYFLTDQQYYEWRQ</sequence>
<reference evidence="2" key="1">
    <citation type="submission" date="2020-10" db="EMBL/GenBank/DDBJ databases">
        <authorList>
            <person name="Gilroy R."/>
        </authorList>
    </citation>
    <scope>NUCLEOTIDE SEQUENCE</scope>
    <source>
        <strain evidence="2">6276</strain>
    </source>
</reference>
<dbReference type="AlphaFoldDB" id="A0A9D1JLS3"/>
<keyword evidence="1" id="KW-1133">Transmembrane helix</keyword>
<gene>
    <name evidence="2" type="ORF">IAC10_01155</name>
</gene>
<organism evidence="2 3">
    <name type="scientific">Candidatus Scatousia excrementigallinarum</name>
    <dbReference type="NCBI Taxonomy" id="2840935"/>
    <lineage>
        <taxon>Bacteria</taxon>
        <taxon>Candidatus Scatousia</taxon>
    </lineage>
</organism>